<accession>A0A392SGI1</accession>
<reference evidence="1 2" key="1">
    <citation type="journal article" date="2018" name="Front. Plant Sci.">
        <title>Red Clover (Trifolium pratense) and Zigzag Clover (T. medium) - A Picture of Genomic Similarities and Differences.</title>
        <authorList>
            <person name="Dluhosova J."/>
            <person name="Istvanek J."/>
            <person name="Nedelnik J."/>
            <person name="Repkova J."/>
        </authorList>
    </citation>
    <scope>NUCLEOTIDE SEQUENCE [LARGE SCALE GENOMIC DNA]</scope>
    <source>
        <strain evidence="2">cv. 10/8</strain>
        <tissue evidence="1">Leaf</tissue>
    </source>
</reference>
<feature type="non-terminal residue" evidence="1">
    <location>
        <position position="1"/>
    </location>
</feature>
<evidence type="ECO:0000313" key="1">
    <source>
        <dbReference type="EMBL" id="MCI47562.1"/>
    </source>
</evidence>
<protein>
    <submittedName>
        <fullName evidence="1">Uncharacterized protein</fullName>
    </submittedName>
</protein>
<dbReference type="AlphaFoldDB" id="A0A392SGI1"/>
<comment type="caution">
    <text evidence="1">The sequence shown here is derived from an EMBL/GenBank/DDBJ whole genome shotgun (WGS) entry which is preliminary data.</text>
</comment>
<name>A0A392SGI1_9FABA</name>
<evidence type="ECO:0000313" key="2">
    <source>
        <dbReference type="Proteomes" id="UP000265520"/>
    </source>
</evidence>
<proteinExistence type="predicted"/>
<organism evidence="1 2">
    <name type="scientific">Trifolium medium</name>
    <dbReference type="NCBI Taxonomy" id="97028"/>
    <lineage>
        <taxon>Eukaryota</taxon>
        <taxon>Viridiplantae</taxon>
        <taxon>Streptophyta</taxon>
        <taxon>Embryophyta</taxon>
        <taxon>Tracheophyta</taxon>
        <taxon>Spermatophyta</taxon>
        <taxon>Magnoliopsida</taxon>
        <taxon>eudicotyledons</taxon>
        <taxon>Gunneridae</taxon>
        <taxon>Pentapetalae</taxon>
        <taxon>rosids</taxon>
        <taxon>fabids</taxon>
        <taxon>Fabales</taxon>
        <taxon>Fabaceae</taxon>
        <taxon>Papilionoideae</taxon>
        <taxon>50 kb inversion clade</taxon>
        <taxon>NPAAA clade</taxon>
        <taxon>Hologalegina</taxon>
        <taxon>IRL clade</taxon>
        <taxon>Trifolieae</taxon>
        <taxon>Trifolium</taxon>
    </lineage>
</organism>
<dbReference type="EMBL" id="LXQA010373925">
    <property type="protein sequence ID" value="MCI47562.1"/>
    <property type="molecule type" value="Genomic_DNA"/>
</dbReference>
<dbReference type="Proteomes" id="UP000265520">
    <property type="component" value="Unassembled WGS sequence"/>
</dbReference>
<keyword evidence="2" id="KW-1185">Reference proteome</keyword>
<sequence length="50" mass="5422">KWTAVMAHMSSRWGRGVLPTTVTVPGSVSPSSATLWQGMTTPAIVRIVRR</sequence>